<dbReference type="Gene3D" id="3.40.430.10">
    <property type="entry name" value="Dihydrofolate Reductase, subunit A"/>
    <property type="match status" value="1"/>
</dbReference>
<name>A0A4R5NDM1_9LACO</name>
<dbReference type="Pfam" id="PF01872">
    <property type="entry name" value="RibD_C"/>
    <property type="match status" value="1"/>
</dbReference>
<comment type="caution">
    <text evidence="2">The sequence shown here is derived from an EMBL/GenBank/DDBJ whole genome shotgun (WGS) entry which is preliminary data.</text>
</comment>
<dbReference type="PANTHER" id="PTHR38011">
    <property type="entry name" value="DIHYDROFOLATE REDUCTASE FAMILY PROTEIN (AFU_ORTHOLOGUE AFUA_8G06820)"/>
    <property type="match status" value="1"/>
</dbReference>
<dbReference type="OrthoDB" id="195113at2"/>
<dbReference type="SUPFAM" id="SSF53597">
    <property type="entry name" value="Dihydrofolate reductase-like"/>
    <property type="match status" value="1"/>
</dbReference>
<sequence length="176" mass="19834">MRRIQFYGAMSLDGYLATSDDDLQWLFDTVGGEQANTAEFLAQVDTSIMGRHTYEATKKLLGTEPLYPEFKNIVLSSSRTVATRDASFADQDVVSLIEELKKQSGKNIWIVGGGKIVTDLIKADLIDDWWIQIAPVLLGQGKRLFPTGDYASRYELVGMKQFNQLAEVRYQRIKSD</sequence>
<dbReference type="Proteomes" id="UP000294854">
    <property type="component" value="Unassembled WGS sequence"/>
</dbReference>
<dbReference type="AlphaFoldDB" id="A0A4R5NDM1"/>
<reference evidence="2 3" key="1">
    <citation type="journal article" date="2019" name="Appl. Microbiol. Biotechnol.">
        <title>Uncovering carbohydrate metabolism through a genotype-phenotype association study of 56 lactic acid bacteria genomes.</title>
        <authorList>
            <person name="Buron-Moles G."/>
            <person name="Chailyan A."/>
            <person name="Dolejs I."/>
            <person name="Forster J."/>
            <person name="Miks M.H."/>
        </authorList>
    </citation>
    <scope>NUCLEOTIDE SEQUENCE [LARGE SCALE GENOMIC DNA]</scope>
    <source>
        <strain evidence="2 3">ATCC 49373</strain>
    </source>
</reference>
<dbReference type="EMBL" id="PUFO01000103">
    <property type="protein sequence ID" value="TDG71666.1"/>
    <property type="molecule type" value="Genomic_DNA"/>
</dbReference>
<dbReference type="GO" id="GO:0008703">
    <property type="term" value="F:5-amino-6-(5-phosphoribosylamino)uracil reductase activity"/>
    <property type="evidence" value="ECO:0007669"/>
    <property type="project" value="InterPro"/>
</dbReference>
<dbReference type="InterPro" id="IPR002734">
    <property type="entry name" value="RibDG_C"/>
</dbReference>
<protein>
    <recommendedName>
        <fullName evidence="1">Bacterial bifunctional deaminase-reductase C-terminal domain-containing protein</fullName>
    </recommendedName>
</protein>
<evidence type="ECO:0000259" key="1">
    <source>
        <dbReference type="Pfam" id="PF01872"/>
    </source>
</evidence>
<feature type="domain" description="Bacterial bifunctional deaminase-reductase C-terminal" evidence="1">
    <location>
        <begin position="8"/>
        <end position="162"/>
    </location>
</feature>
<evidence type="ECO:0000313" key="2">
    <source>
        <dbReference type="EMBL" id="TDG71666.1"/>
    </source>
</evidence>
<keyword evidence="3" id="KW-1185">Reference proteome</keyword>
<dbReference type="InterPro" id="IPR024072">
    <property type="entry name" value="DHFR-like_dom_sf"/>
</dbReference>
<dbReference type="PANTHER" id="PTHR38011:SF11">
    <property type="entry name" value="2,5-DIAMINO-6-RIBOSYLAMINO-4(3H)-PYRIMIDINONE 5'-PHOSPHATE REDUCTASE"/>
    <property type="match status" value="1"/>
</dbReference>
<dbReference type="RefSeq" id="WP_010619867.1">
    <property type="nucleotide sequence ID" value="NZ_CP042371.1"/>
</dbReference>
<proteinExistence type="predicted"/>
<dbReference type="GO" id="GO:0009231">
    <property type="term" value="P:riboflavin biosynthetic process"/>
    <property type="evidence" value="ECO:0007669"/>
    <property type="project" value="InterPro"/>
</dbReference>
<accession>A0A4R5NDM1</accession>
<gene>
    <name evidence="2" type="ORF">C5L31_000469</name>
</gene>
<dbReference type="STRING" id="1122149.FD44_GL001179"/>
<evidence type="ECO:0000313" key="3">
    <source>
        <dbReference type="Proteomes" id="UP000294854"/>
    </source>
</evidence>
<organism evidence="2 3">
    <name type="scientific">Secundilactobacillus malefermentans</name>
    <dbReference type="NCBI Taxonomy" id="176292"/>
    <lineage>
        <taxon>Bacteria</taxon>
        <taxon>Bacillati</taxon>
        <taxon>Bacillota</taxon>
        <taxon>Bacilli</taxon>
        <taxon>Lactobacillales</taxon>
        <taxon>Lactobacillaceae</taxon>
        <taxon>Secundilactobacillus</taxon>
    </lineage>
</organism>
<dbReference type="InterPro" id="IPR050765">
    <property type="entry name" value="Riboflavin_Biosynth_HTPR"/>
</dbReference>